<feature type="chain" id="PRO_5035821467" evidence="2">
    <location>
        <begin position="21"/>
        <end position="219"/>
    </location>
</feature>
<dbReference type="EMBL" id="CAIIXF020000010">
    <property type="protein sequence ID" value="CAH1797713.1"/>
    <property type="molecule type" value="Genomic_DNA"/>
</dbReference>
<gene>
    <name evidence="3" type="ORF">OFUS_LOCUS21948</name>
</gene>
<dbReference type="InterPro" id="IPR032675">
    <property type="entry name" value="LRR_dom_sf"/>
</dbReference>
<dbReference type="AlphaFoldDB" id="A0A8S4PUG6"/>
<dbReference type="OrthoDB" id="10068119at2759"/>
<evidence type="ECO:0000256" key="1">
    <source>
        <dbReference type="ARBA" id="ARBA00022729"/>
    </source>
</evidence>
<dbReference type="Pfam" id="PF13855">
    <property type="entry name" value="LRR_8"/>
    <property type="match status" value="1"/>
</dbReference>
<dbReference type="SUPFAM" id="SSF52058">
    <property type="entry name" value="L domain-like"/>
    <property type="match status" value="1"/>
</dbReference>
<dbReference type="GO" id="GO:0016020">
    <property type="term" value="C:membrane"/>
    <property type="evidence" value="ECO:0007669"/>
    <property type="project" value="UniProtKB-SubCell"/>
</dbReference>
<sequence length="219" mass="25180">MESFILILFLSMGFNLTVHGEVNKQEIGGFNQNIYNGRSDVAKTIDQSCQKCKCSLLTADCSSRKIESLPLDLPQNITTLNLYDNYITALPDFLLGRYYKNLQTLDMRENKLSTTGQYTFQGLGKLLNLHITWKRGSIMHPLLLKPLKEIQIIDVNGEGGNFKGNEIERDAWLNAFEGLQNSTIEKITYKQVIFPFILKEKHFTYFKNCQLKELHLPHN</sequence>
<organism evidence="3 4">
    <name type="scientific">Owenia fusiformis</name>
    <name type="common">Polychaete worm</name>
    <dbReference type="NCBI Taxonomy" id="6347"/>
    <lineage>
        <taxon>Eukaryota</taxon>
        <taxon>Metazoa</taxon>
        <taxon>Spiralia</taxon>
        <taxon>Lophotrochozoa</taxon>
        <taxon>Annelida</taxon>
        <taxon>Polychaeta</taxon>
        <taxon>Sedentaria</taxon>
        <taxon>Canalipalpata</taxon>
        <taxon>Sabellida</taxon>
        <taxon>Oweniida</taxon>
        <taxon>Oweniidae</taxon>
        <taxon>Owenia</taxon>
    </lineage>
</organism>
<protein>
    <submittedName>
        <fullName evidence="3">Uncharacterized protein</fullName>
    </submittedName>
</protein>
<dbReference type="PANTHER" id="PTHR45842">
    <property type="entry name" value="SYNAPTIC ADHESION-LIKE MOLECULE SALM"/>
    <property type="match status" value="1"/>
</dbReference>
<proteinExistence type="predicted"/>
<feature type="signal peptide" evidence="2">
    <location>
        <begin position="1"/>
        <end position="20"/>
    </location>
</feature>
<dbReference type="InterPro" id="IPR050467">
    <property type="entry name" value="LRFN"/>
</dbReference>
<comment type="caution">
    <text evidence="3">The sequence shown here is derived from an EMBL/GenBank/DDBJ whole genome shotgun (WGS) entry which is preliminary data.</text>
</comment>
<evidence type="ECO:0000256" key="2">
    <source>
        <dbReference type="SAM" id="SignalP"/>
    </source>
</evidence>
<evidence type="ECO:0000313" key="3">
    <source>
        <dbReference type="EMBL" id="CAH1797713.1"/>
    </source>
</evidence>
<keyword evidence="1 2" id="KW-0732">Signal</keyword>
<reference evidence="3" key="1">
    <citation type="submission" date="2022-03" db="EMBL/GenBank/DDBJ databases">
        <authorList>
            <person name="Martin C."/>
        </authorList>
    </citation>
    <scope>NUCLEOTIDE SEQUENCE</scope>
</reference>
<keyword evidence="4" id="KW-1185">Reference proteome</keyword>
<feature type="non-terminal residue" evidence="3">
    <location>
        <position position="219"/>
    </location>
</feature>
<dbReference type="Gene3D" id="3.80.10.10">
    <property type="entry name" value="Ribonuclease Inhibitor"/>
    <property type="match status" value="1"/>
</dbReference>
<dbReference type="InterPro" id="IPR001611">
    <property type="entry name" value="Leu-rich_rpt"/>
</dbReference>
<dbReference type="Proteomes" id="UP000749559">
    <property type="component" value="Unassembled WGS sequence"/>
</dbReference>
<evidence type="ECO:0000313" key="4">
    <source>
        <dbReference type="Proteomes" id="UP000749559"/>
    </source>
</evidence>
<dbReference type="PANTHER" id="PTHR45842:SF22">
    <property type="entry name" value="INSULIN-LIKE GROWTH FACTOR-BINDING PROTEIN COMPLEX ACID LABILE SUBUNIT ISOFORM X1"/>
    <property type="match status" value="1"/>
</dbReference>
<accession>A0A8S4PUG6</accession>
<name>A0A8S4PUG6_OWEFU</name>